<proteinExistence type="predicted"/>
<dbReference type="SUPFAM" id="SSF47598">
    <property type="entry name" value="Ribbon-helix-helix"/>
    <property type="match status" value="1"/>
</dbReference>
<feature type="compositionally biased region" description="Basic and acidic residues" evidence="1">
    <location>
        <begin position="40"/>
        <end position="54"/>
    </location>
</feature>
<gene>
    <name evidence="2" type="ORF">C8N44_14513</name>
</gene>
<dbReference type="AlphaFoldDB" id="A0A2T6A2T3"/>
<reference evidence="2 3" key="1">
    <citation type="submission" date="2018-04" db="EMBL/GenBank/DDBJ databases">
        <title>Genomic Encyclopedia of Archaeal and Bacterial Type Strains, Phase II (KMG-II): from individual species to whole genera.</title>
        <authorList>
            <person name="Goeker M."/>
        </authorList>
    </citation>
    <scope>NUCLEOTIDE SEQUENCE [LARGE SCALE GENOMIC DNA]</scope>
    <source>
        <strain evidence="2 3">DSM 29329</strain>
    </source>
</reference>
<evidence type="ECO:0000313" key="3">
    <source>
        <dbReference type="Proteomes" id="UP000244069"/>
    </source>
</evidence>
<dbReference type="OrthoDB" id="7873881at2"/>
<dbReference type="InterPro" id="IPR010985">
    <property type="entry name" value="Ribbon_hlx_hlx"/>
</dbReference>
<protein>
    <submittedName>
        <fullName evidence="2">ParG protein</fullName>
    </submittedName>
</protein>
<sequence>MSKKSFATAPRPKPLAPETIDAYVQGGAGHDTTSKSVPEPQEKAKDVPMKRLSIDLPEEAHRRFKVACAATGRKMATELTAFIEQRTAELEAKTNK</sequence>
<dbReference type="InterPro" id="IPR015354">
    <property type="entry name" value="DNA_partition_ParG"/>
</dbReference>
<name>A0A2T6A2T3_9RHOB</name>
<dbReference type="Gene3D" id="1.10.1220.10">
    <property type="entry name" value="Met repressor-like"/>
    <property type="match status" value="1"/>
</dbReference>
<evidence type="ECO:0000256" key="1">
    <source>
        <dbReference type="SAM" id="MobiDB-lite"/>
    </source>
</evidence>
<dbReference type="RefSeq" id="WP_146178897.1">
    <property type="nucleotide sequence ID" value="NZ_BMEZ01000045.1"/>
</dbReference>
<dbReference type="InterPro" id="IPR013321">
    <property type="entry name" value="Arc_rbn_hlx_hlx"/>
</dbReference>
<feature type="region of interest" description="Disordered" evidence="1">
    <location>
        <begin position="1"/>
        <end position="54"/>
    </location>
</feature>
<dbReference type="Pfam" id="PF09274">
    <property type="entry name" value="ParG"/>
    <property type="match status" value="1"/>
</dbReference>
<dbReference type="EMBL" id="QBKN01000045">
    <property type="protein sequence ID" value="PTX38123.1"/>
    <property type="molecule type" value="Genomic_DNA"/>
</dbReference>
<organism evidence="2 3">
    <name type="scientific">Allosediminivita pacifica</name>
    <dbReference type="NCBI Taxonomy" id="1267769"/>
    <lineage>
        <taxon>Bacteria</taxon>
        <taxon>Pseudomonadati</taxon>
        <taxon>Pseudomonadota</taxon>
        <taxon>Alphaproteobacteria</taxon>
        <taxon>Rhodobacterales</taxon>
        <taxon>Paracoccaceae</taxon>
        <taxon>Allosediminivita</taxon>
    </lineage>
</organism>
<dbReference type="GO" id="GO:0006355">
    <property type="term" value="P:regulation of DNA-templated transcription"/>
    <property type="evidence" value="ECO:0007669"/>
    <property type="project" value="InterPro"/>
</dbReference>
<evidence type="ECO:0000313" key="2">
    <source>
        <dbReference type="EMBL" id="PTX38123.1"/>
    </source>
</evidence>
<dbReference type="Proteomes" id="UP000244069">
    <property type="component" value="Unassembled WGS sequence"/>
</dbReference>
<comment type="caution">
    <text evidence="2">The sequence shown here is derived from an EMBL/GenBank/DDBJ whole genome shotgun (WGS) entry which is preliminary data.</text>
</comment>
<accession>A0A2T6A2T3</accession>
<keyword evidence="3" id="KW-1185">Reference proteome</keyword>